<evidence type="ECO:0000256" key="3">
    <source>
        <dbReference type="ARBA" id="ARBA00023163"/>
    </source>
</evidence>
<sequence length="321" mass="35118">MHAADSNAGLVHRFEVATDDLEQAVELVRATYSDTRMRISGDQDTFYYRQRTITAGPLALDAVTTPMDIKLECPSVDYLCFVATDQGQVDVRAGARHVELADGDTLLYPVGQTFTATARDLDTLLLRLPVGLVAARAGANPDRFRFTAMTPTSPTLGFYFRATMQYVCQALQEPDTALAHPLVRAGVIDAIAGTALVAFPHNNDPAGDRLRRAYPAAIRRAAAYIDANPAQPMTLADIAAAARTDVRALQTGFQRHLGTTPMLYLRQVRLAHAHHDLQNADPTHGDDVATIARRWGFGHLGRFAGYYRATYGHSPHHTLHS</sequence>
<name>A0A7W7MPL5_9ACTN</name>
<keyword evidence="6" id="KW-1185">Reference proteome</keyword>
<evidence type="ECO:0000259" key="4">
    <source>
        <dbReference type="PROSITE" id="PS01124"/>
    </source>
</evidence>
<dbReference type="RefSeq" id="WP_203709042.1">
    <property type="nucleotide sequence ID" value="NZ_BOMK01000001.1"/>
</dbReference>
<dbReference type="PANTHER" id="PTHR46796">
    <property type="entry name" value="HTH-TYPE TRANSCRIPTIONAL ACTIVATOR RHAS-RELATED"/>
    <property type="match status" value="1"/>
</dbReference>
<comment type="caution">
    <text evidence="5">The sequence shown here is derived from an EMBL/GenBank/DDBJ whole genome shotgun (WGS) entry which is preliminary data.</text>
</comment>
<dbReference type="InterPro" id="IPR035418">
    <property type="entry name" value="AraC-bd_2"/>
</dbReference>
<keyword evidence="2 5" id="KW-0238">DNA-binding</keyword>
<dbReference type="PROSITE" id="PS01124">
    <property type="entry name" value="HTH_ARAC_FAMILY_2"/>
    <property type="match status" value="1"/>
</dbReference>
<organism evidence="5 6">
    <name type="scientific">Actinoplanes digitatis</name>
    <dbReference type="NCBI Taxonomy" id="1868"/>
    <lineage>
        <taxon>Bacteria</taxon>
        <taxon>Bacillati</taxon>
        <taxon>Actinomycetota</taxon>
        <taxon>Actinomycetes</taxon>
        <taxon>Micromonosporales</taxon>
        <taxon>Micromonosporaceae</taxon>
        <taxon>Actinoplanes</taxon>
    </lineage>
</organism>
<gene>
    <name evidence="5" type="ORF">BJ971_002050</name>
</gene>
<evidence type="ECO:0000256" key="2">
    <source>
        <dbReference type="ARBA" id="ARBA00023125"/>
    </source>
</evidence>
<dbReference type="GO" id="GO:0003700">
    <property type="term" value="F:DNA-binding transcription factor activity"/>
    <property type="evidence" value="ECO:0007669"/>
    <property type="project" value="InterPro"/>
</dbReference>
<dbReference type="SUPFAM" id="SSF46689">
    <property type="entry name" value="Homeodomain-like"/>
    <property type="match status" value="1"/>
</dbReference>
<dbReference type="InterPro" id="IPR009057">
    <property type="entry name" value="Homeodomain-like_sf"/>
</dbReference>
<dbReference type="Pfam" id="PF12833">
    <property type="entry name" value="HTH_18"/>
    <property type="match status" value="1"/>
</dbReference>
<reference evidence="5 6" key="1">
    <citation type="submission" date="2020-08" db="EMBL/GenBank/DDBJ databases">
        <title>Sequencing the genomes of 1000 actinobacteria strains.</title>
        <authorList>
            <person name="Klenk H.-P."/>
        </authorList>
    </citation>
    <scope>NUCLEOTIDE SEQUENCE [LARGE SCALE GENOMIC DNA]</scope>
    <source>
        <strain evidence="5 6">DSM 43149</strain>
    </source>
</reference>
<evidence type="ECO:0000256" key="1">
    <source>
        <dbReference type="ARBA" id="ARBA00023015"/>
    </source>
</evidence>
<evidence type="ECO:0000313" key="6">
    <source>
        <dbReference type="Proteomes" id="UP000578112"/>
    </source>
</evidence>
<accession>A0A7W7MPL5</accession>
<keyword evidence="3" id="KW-0804">Transcription</keyword>
<dbReference type="InterPro" id="IPR050204">
    <property type="entry name" value="AraC_XylS_family_regulators"/>
</dbReference>
<dbReference type="AlphaFoldDB" id="A0A7W7MPL5"/>
<dbReference type="EMBL" id="JACHNH010000001">
    <property type="protein sequence ID" value="MBB4761494.1"/>
    <property type="molecule type" value="Genomic_DNA"/>
</dbReference>
<dbReference type="Gene3D" id="1.10.10.60">
    <property type="entry name" value="Homeodomain-like"/>
    <property type="match status" value="1"/>
</dbReference>
<proteinExistence type="predicted"/>
<dbReference type="Proteomes" id="UP000578112">
    <property type="component" value="Unassembled WGS sequence"/>
</dbReference>
<dbReference type="PANTHER" id="PTHR46796:SF12">
    <property type="entry name" value="HTH-TYPE DNA-BINDING TRANSCRIPTIONAL ACTIVATOR EUTR"/>
    <property type="match status" value="1"/>
</dbReference>
<dbReference type="GO" id="GO:0043565">
    <property type="term" value="F:sequence-specific DNA binding"/>
    <property type="evidence" value="ECO:0007669"/>
    <property type="project" value="InterPro"/>
</dbReference>
<keyword evidence="1" id="KW-0805">Transcription regulation</keyword>
<feature type="domain" description="HTH araC/xylS-type" evidence="4">
    <location>
        <begin position="219"/>
        <end position="321"/>
    </location>
</feature>
<dbReference type="InterPro" id="IPR018060">
    <property type="entry name" value="HTH_AraC"/>
</dbReference>
<protein>
    <submittedName>
        <fullName evidence="5">AraC-like DNA-binding protein</fullName>
    </submittedName>
</protein>
<dbReference type="Pfam" id="PF14525">
    <property type="entry name" value="AraC_binding_2"/>
    <property type="match status" value="1"/>
</dbReference>
<dbReference type="SMART" id="SM00342">
    <property type="entry name" value="HTH_ARAC"/>
    <property type="match status" value="1"/>
</dbReference>
<evidence type="ECO:0000313" key="5">
    <source>
        <dbReference type="EMBL" id="MBB4761494.1"/>
    </source>
</evidence>